<protein>
    <submittedName>
        <fullName evidence="1">Uncharacterized protein</fullName>
    </submittedName>
</protein>
<proteinExistence type="predicted"/>
<dbReference type="AlphaFoldDB" id="A0A7L5DSV1"/>
<name>A0A7L5DSV1_9BACT</name>
<dbReference type="RefSeq" id="WP_169553562.1">
    <property type="nucleotide sequence ID" value="NZ_CP051678.1"/>
</dbReference>
<geneLocation type="plasmid" evidence="1 2">
    <name>unnamed1</name>
</geneLocation>
<sequence>MIDISPSELSLFDSYLLDLQSYVTNGELDRKFYSRWKSRIEQITEISARLDSYLASKDAQAANEVDYSKRVALHDDEYTVFRKHIDYYRSGIKTYLTEVEATLLQGDLLTKKIQEMTGFEFRTLLLVTLSEHQSRQQP</sequence>
<keyword evidence="1" id="KW-0614">Plasmid</keyword>
<dbReference type="EMBL" id="CP051678">
    <property type="protein sequence ID" value="QJD81544.1"/>
    <property type="molecule type" value="Genomic_DNA"/>
</dbReference>
<dbReference type="KEGG" id="srho:HH216_24545"/>
<evidence type="ECO:0000313" key="2">
    <source>
        <dbReference type="Proteomes" id="UP000501128"/>
    </source>
</evidence>
<accession>A0A7L5DSV1</accession>
<evidence type="ECO:0000313" key="1">
    <source>
        <dbReference type="EMBL" id="QJD81544.1"/>
    </source>
</evidence>
<dbReference type="Proteomes" id="UP000501128">
    <property type="component" value="Plasmid unnamed1"/>
</dbReference>
<organism evidence="1 2">
    <name type="scientific">Spirosoma rhododendri</name>
    <dbReference type="NCBI Taxonomy" id="2728024"/>
    <lineage>
        <taxon>Bacteria</taxon>
        <taxon>Pseudomonadati</taxon>
        <taxon>Bacteroidota</taxon>
        <taxon>Cytophagia</taxon>
        <taxon>Cytophagales</taxon>
        <taxon>Cytophagaceae</taxon>
        <taxon>Spirosoma</taxon>
    </lineage>
</organism>
<keyword evidence="2" id="KW-1185">Reference proteome</keyword>
<reference evidence="1 2" key="1">
    <citation type="submission" date="2020-04" db="EMBL/GenBank/DDBJ databases">
        <title>Genome sequencing of novel species.</title>
        <authorList>
            <person name="Heo J."/>
            <person name="Kim S.-J."/>
            <person name="Kim J.-S."/>
            <person name="Hong S.-B."/>
            <person name="Kwon S.-W."/>
        </authorList>
    </citation>
    <scope>NUCLEOTIDE SEQUENCE [LARGE SCALE GENOMIC DNA]</scope>
    <source>
        <strain evidence="1 2">CJU-R4</strain>
        <plasmid evidence="1 2">unnamed1</plasmid>
    </source>
</reference>
<gene>
    <name evidence="1" type="ORF">HH216_24545</name>
</gene>